<reference evidence="2 3" key="1">
    <citation type="submission" date="2015-01" db="EMBL/GenBank/DDBJ databases">
        <title>Genome sequence of the anaerobic bacterium Geobacter soli GSS01, a dissimilatory Fe(III) reducer from soil.</title>
        <authorList>
            <person name="Yang G."/>
            <person name="Zhou S."/>
        </authorList>
    </citation>
    <scope>NUCLEOTIDE SEQUENCE [LARGE SCALE GENOMIC DNA]</scope>
    <source>
        <strain evidence="2 3">GSS01</strain>
    </source>
</reference>
<dbReference type="CDD" id="cd00144">
    <property type="entry name" value="MPP_PPP_family"/>
    <property type="match status" value="1"/>
</dbReference>
<dbReference type="GO" id="GO:0110154">
    <property type="term" value="P:RNA decapping"/>
    <property type="evidence" value="ECO:0007669"/>
    <property type="project" value="TreeGrafter"/>
</dbReference>
<dbReference type="Gene3D" id="3.60.21.10">
    <property type="match status" value="1"/>
</dbReference>
<name>A0A0C1QLP0_9BACT</name>
<dbReference type="Proteomes" id="UP000031433">
    <property type="component" value="Unassembled WGS sequence"/>
</dbReference>
<dbReference type="GO" id="GO:0008803">
    <property type="term" value="F:bis(5'-nucleosyl)-tetraphosphatase (symmetrical) activity"/>
    <property type="evidence" value="ECO:0007669"/>
    <property type="project" value="TreeGrafter"/>
</dbReference>
<dbReference type="Pfam" id="PF00149">
    <property type="entry name" value="Metallophos"/>
    <property type="match status" value="1"/>
</dbReference>
<gene>
    <name evidence="2" type="ORF">SE37_02160</name>
</gene>
<dbReference type="PANTHER" id="PTHR42850:SF4">
    <property type="entry name" value="ZINC-DEPENDENT ENDOPOLYPHOSPHATASE"/>
    <property type="match status" value="1"/>
</dbReference>
<dbReference type="AlphaFoldDB" id="A0A0C1QLP0"/>
<comment type="caution">
    <text evidence="2">The sequence shown here is derived from an EMBL/GenBank/DDBJ whole genome shotgun (WGS) entry which is preliminary data.</text>
</comment>
<keyword evidence="3" id="KW-1185">Reference proteome</keyword>
<dbReference type="RefSeq" id="WP_039643301.1">
    <property type="nucleotide sequence ID" value="NZ_JXBL01000001.1"/>
</dbReference>
<protein>
    <submittedName>
        <fullName evidence="2">Serine/threonine protein phosphatase</fullName>
    </submittedName>
</protein>
<evidence type="ECO:0000259" key="1">
    <source>
        <dbReference type="Pfam" id="PF00149"/>
    </source>
</evidence>
<accession>A0A0C1QLP0</accession>
<dbReference type="InterPro" id="IPR004843">
    <property type="entry name" value="Calcineurin-like_PHP"/>
</dbReference>
<evidence type="ECO:0000313" key="3">
    <source>
        <dbReference type="Proteomes" id="UP000031433"/>
    </source>
</evidence>
<evidence type="ECO:0000313" key="2">
    <source>
        <dbReference type="EMBL" id="KIE41517.1"/>
    </source>
</evidence>
<dbReference type="PANTHER" id="PTHR42850">
    <property type="entry name" value="METALLOPHOSPHOESTERASE"/>
    <property type="match status" value="1"/>
</dbReference>
<organism evidence="2 3">
    <name type="scientific">Geobacter soli</name>
    <dbReference type="NCBI Taxonomy" id="1510391"/>
    <lineage>
        <taxon>Bacteria</taxon>
        <taxon>Pseudomonadati</taxon>
        <taxon>Thermodesulfobacteriota</taxon>
        <taxon>Desulfuromonadia</taxon>
        <taxon>Geobacterales</taxon>
        <taxon>Geobacteraceae</taxon>
        <taxon>Geobacter</taxon>
    </lineage>
</organism>
<feature type="domain" description="Calcineurin-like phosphoesterase" evidence="1">
    <location>
        <begin position="12"/>
        <end position="178"/>
    </location>
</feature>
<dbReference type="EMBL" id="JXBL01000001">
    <property type="protein sequence ID" value="KIE41517.1"/>
    <property type="molecule type" value="Genomic_DNA"/>
</dbReference>
<proteinExistence type="predicted"/>
<dbReference type="SUPFAM" id="SSF56300">
    <property type="entry name" value="Metallo-dependent phosphatases"/>
    <property type="match status" value="1"/>
</dbReference>
<dbReference type="GO" id="GO:0016791">
    <property type="term" value="F:phosphatase activity"/>
    <property type="evidence" value="ECO:0007669"/>
    <property type="project" value="TreeGrafter"/>
</dbReference>
<dbReference type="InterPro" id="IPR050126">
    <property type="entry name" value="Ap4A_hydrolase"/>
</dbReference>
<dbReference type="InterPro" id="IPR029052">
    <property type="entry name" value="Metallo-depent_PP-like"/>
</dbReference>
<dbReference type="GO" id="GO:0005737">
    <property type="term" value="C:cytoplasm"/>
    <property type="evidence" value="ECO:0007669"/>
    <property type="project" value="TreeGrafter"/>
</dbReference>
<sequence length="228" mass="26060">MVHHSTHSRRFVIPDIHGCALTLDRLLFRVLGLTRRDDLYLLGDYIDRGPRSREVMDLLISLSLKGYRVRALRGNHEEMFLNGCRDRNAFRLWTLNGGLATLGSFGVEDACEVPAHYRRFMEQMPCYLVLPDFVLVHASLDLSLPDPFANREAMLWSRSLEVRRERLGGRRVIGGHTPMTRQEIEQGLATDRIVLDNGCVYPERPGMGSLAALELDGMTLHFQENIDR</sequence>